<protein>
    <submittedName>
        <fullName evidence="7">Uncharacterized membrane protein YkvA, DUF1232 family</fullName>
    </submittedName>
</protein>
<evidence type="ECO:0000259" key="6">
    <source>
        <dbReference type="Pfam" id="PF06803"/>
    </source>
</evidence>
<organism evidence="7 8">
    <name type="scientific">Salegentibacter flavus</name>
    <dbReference type="NCBI Taxonomy" id="287099"/>
    <lineage>
        <taxon>Bacteria</taxon>
        <taxon>Pseudomonadati</taxon>
        <taxon>Bacteroidota</taxon>
        <taxon>Flavobacteriia</taxon>
        <taxon>Flavobacteriales</taxon>
        <taxon>Flavobacteriaceae</taxon>
        <taxon>Salegentibacter</taxon>
    </lineage>
</organism>
<feature type="transmembrane region" description="Helical" evidence="5">
    <location>
        <begin position="70"/>
        <end position="89"/>
    </location>
</feature>
<accession>A0A1I4YZY4</accession>
<feature type="domain" description="DUF1232" evidence="6">
    <location>
        <begin position="77"/>
        <end position="109"/>
    </location>
</feature>
<evidence type="ECO:0000256" key="3">
    <source>
        <dbReference type="ARBA" id="ARBA00022989"/>
    </source>
</evidence>
<keyword evidence="2 5" id="KW-0812">Transmembrane</keyword>
<evidence type="ECO:0000256" key="4">
    <source>
        <dbReference type="ARBA" id="ARBA00023136"/>
    </source>
</evidence>
<name>A0A1I4YZY4_9FLAO</name>
<dbReference type="EMBL" id="FOVL01000004">
    <property type="protein sequence ID" value="SFN43572.1"/>
    <property type="molecule type" value="Genomic_DNA"/>
</dbReference>
<keyword evidence="3 5" id="KW-1133">Transmembrane helix</keyword>
<evidence type="ECO:0000313" key="7">
    <source>
        <dbReference type="EMBL" id="SFN43572.1"/>
    </source>
</evidence>
<proteinExistence type="predicted"/>
<dbReference type="GO" id="GO:0012505">
    <property type="term" value="C:endomembrane system"/>
    <property type="evidence" value="ECO:0007669"/>
    <property type="project" value="UniProtKB-SubCell"/>
</dbReference>
<keyword evidence="4 5" id="KW-0472">Membrane</keyword>
<keyword evidence="8" id="KW-1185">Reference proteome</keyword>
<evidence type="ECO:0000256" key="5">
    <source>
        <dbReference type="SAM" id="Phobius"/>
    </source>
</evidence>
<dbReference type="AlphaFoldDB" id="A0A1I4YZY4"/>
<comment type="subcellular location">
    <subcellularLocation>
        <location evidence="1">Endomembrane system</location>
        <topology evidence="1">Multi-pass membrane protein</topology>
    </subcellularLocation>
</comment>
<dbReference type="OrthoDB" id="9800034at2"/>
<dbReference type="Proteomes" id="UP000199153">
    <property type="component" value="Unassembled WGS sequence"/>
</dbReference>
<reference evidence="7 8" key="1">
    <citation type="submission" date="2016-10" db="EMBL/GenBank/DDBJ databases">
        <authorList>
            <person name="de Groot N.N."/>
        </authorList>
    </citation>
    <scope>NUCLEOTIDE SEQUENCE [LARGE SCALE GENOMIC DNA]</scope>
    <source>
        <strain evidence="7 8">DSM 17794</strain>
    </source>
</reference>
<sequence>MSEFSQQKADKELKKRQKTFSTEKLKQLFKEKNSLFSKFLNIENLNEYYRDFVDLFSLLQDWYKGRYKDVPWLVISSVGGALLYVLSPIDLIPDFLPFVGYLDDAAVFAALLKYVRLDLQKYRDWKYNEDRSPVIND</sequence>
<evidence type="ECO:0000256" key="2">
    <source>
        <dbReference type="ARBA" id="ARBA00022692"/>
    </source>
</evidence>
<dbReference type="Pfam" id="PF06803">
    <property type="entry name" value="DUF1232"/>
    <property type="match status" value="1"/>
</dbReference>
<dbReference type="RefSeq" id="WP_093406809.1">
    <property type="nucleotide sequence ID" value="NZ_FOVL01000004.1"/>
</dbReference>
<dbReference type="InterPro" id="IPR010652">
    <property type="entry name" value="DUF1232"/>
</dbReference>
<evidence type="ECO:0000256" key="1">
    <source>
        <dbReference type="ARBA" id="ARBA00004127"/>
    </source>
</evidence>
<evidence type="ECO:0000313" key="8">
    <source>
        <dbReference type="Proteomes" id="UP000199153"/>
    </source>
</evidence>
<gene>
    <name evidence="7" type="ORF">SAMN05660413_01065</name>
</gene>